<dbReference type="InterPro" id="IPR016186">
    <property type="entry name" value="C-type_lectin-like/link_sf"/>
</dbReference>
<reference evidence="1" key="1">
    <citation type="submission" date="2020-04" db="EMBL/GenBank/DDBJ databases">
        <authorList>
            <person name="Alioto T."/>
            <person name="Alioto T."/>
            <person name="Gomez Garrido J."/>
        </authorList>
    </citation>
    <scope>NUCLEOTIDE SEQUENCE</scope>
    <source>
        <strain evidence="1">A484AB</strain>
    </source>
</reference>
<dbReference type="EMBL" id="CACRXK020015139">
    <property type="protein sequence ID" value="CAB4027936.1"/>
    <property type="molecule type" value="Genomic_DNA"/>
</dbReference>
<comment type="caution">
    <text evidence="1">The sequence shown here is derived from an EMBL/GenBank/DDBJ whole genome shotgun (WGS) entry which is preliminary data.</text>
</comment>
<keyword evidence="2" id="KW-1185">Reference proteome</keyword>
<protein>
    <submittedName>
        <fullName evidence="1">Uncharacterized protein</fullName>
    </submittedName>
</protein>
<organism evidence="1 2">
    <name type="scientific">Paramuricea clavata</name>
    <name type="common">Red gorgonian</name>
    <name type="synonym">Violescent sea-whip</name>
    <dbReference type="NCBI Taxonomy" id="317549"/>
    <lineage>
        <taxon>Eukaryota</taxon>
        <taxon>Metazoa</taxon>
        <taxon>Cnidaria</taxon>
        <taxon>Anthozoa</taxon>
        <taxon>Octocorallia</taxon>
        <taxon>Malacalcyonacea</taxon>
        <taxon>Plexauridae</taxon>
        <taxon>Paramuricea</taxon>
    </lineage>
</organism>
<dbReference type="PROSITE" id="PS50041">
    <property type="entry name" value="C_TYPE_LECTIN_2"/>
    <property type="match status" value="1"/>
</dbReference>
<dbReference type="SUPFAM" id="SSF56436">
    <property type="entry name" value="C-type lectin-like"/>
    <property type="match status" value="1"/>
</dbReference>
<dbReference type="Gene3D" id="3.10.100.10">
    <property type="entry name" value="Mannose-Binding Protein A, subunit A"/>
    <property type="match status" value="1"/>
</dbReference>
<dbReference type="InterPro" id="IPR016187">
    <property type="entry name" value="CTDL_fold"/>
</dbReference>
<accession>A0A6S7J7E6</accession>
<proteinExistence type="predicted"/>
<sequence length="126" mass="14405">GSKYIAVREKRTIADAQKYCLHKYQSGTLDSFTDLSDKQELTELLQAERRVQVYYYWTGLKRKRESGSCPCSNEQCTKVAKGKEGPNSIFLSNECFVAMNSASIKCWPCSESLYFICKVNKGNEIY</sequence>
<feature type="non-terminal residue" evidence="1">
    <location>
        <position position="1"/>
    </location>
</feature>
<dbReference type="Pfam" id="PF00059">
    <property type="entry name" value="Lectin_C"/>
    <property type="match status" value="1"/>
</dbReference>
<dbReference type="InterPro" id="IPR001304">
    <property type="entry name" value="C-type_lectin-like"/>
</dbReference>
<dbReference type="CDD" id="cd00037">
    <property type="entry name" value="CLECT"/>
    <property type="match status" value="1"/>
</dbReference>
<evidence type="ECO:0000313" key="1">
    <source>
        <dbReference type="EMBL" id="CAB4027936.1"/>
    </source>
</evidence>
<gene>
    <name evidence="1" type="ORF">PACLA_8A039860</name>
</gene>
<name>A0A6S7J7E6_PARCT</name>
<dbReference type="AlphaFoldDB" id="A0A6S7J7E6"/>
<dbReference type="Proteomes" id="UP001152795">
    <property type="component" value="Unassembled WGS sequence"/>
</dbReference>
<evidence type="ECO:0000313" key="2">
    <source>
        <dbReference type="Proteomes" id="UP001152795"/>
    </source>
</evidence>